<feature type="compositionally biased region" description="Low complexity" evidence="1">
    <location>
        <begin position="100"/>
        <end position="110"/>
    </location>
</feature>
<feature type="compositionally biased region" description="Gly residues" evidence="1">
    <location>
        <begin position="34"/>
        <end position="45"/>
    </location>
</feature>
<evidence type="ECO:0000313" key="3">
    <source>
        <dbReference type="Proteomes" id="UP000239899"/>
    </source>
</evidence>
<feature type="compositionally biased region" description="Polar residues" evidence="1">
    <location>
        <begin position="132"/>
        <end position="141"/>
    </location>
</feature>
<dbReference type="AlphaFoldDB" id="A0A2P6TQJ3"/>
<evidence type="ECO:0000313" key="2">
    <source>
        <dbReference type="EMBL" id="PRW56301.1"/>
    </source>
</evidence>
<feature type="region of interest" description="Disordered" evidence="1">
    <location>
        <begin position="214"/>
        <end position="252"/>
    </location>
</feature>
<keyword evidence="3" id="KW-1185">Reference proteome</keyword>
<comment type="caution">
    <text evidence="2">The sequence shown here is derived from an EMBL/GenBank/DDBJ whole genome shotgun (WGS) entry which is preliminary data.</text>
</comment>
<name>A0A2P6TQJ3_CHLSO</name>
<gene>
    <name evidence="2" type="ORF">C2E21_5063</name>
</gene>
<protein>
    <recommendedName>
        <fullName evidence="4">FHA domain-containing protein</fullName>
    </recommendedName>
</protein>
<evidence type="ECO:0008006" key="4">
    <source>
        <dbReference type="Google" id="ProtNLM"/>
    </source>
</evidence>
<organism evidence="2 3">
    <name type="scientific">Chlorella sorokiniana</name>
    <name type="common">Freshwater green alga</name>
    <dbReference type="NCBI Taxonomy" id="3076"/>
    <lineage>
        <taxon>Eukaryota</taxon>
        <taxon>Viridiplantae</taxon>
        <taxon>Chlorophyta</taxon>
        <taxon>core chlorophytes</taxon>
        <taxon>Trebouxiophyceae</taxon>
        <taxon>Chlorellales</taxon>
        <taxon>Chlorellaceae</taxon>
        <taxon>Chlorella clade</taxon>
        <taxon>Chlorella</taxon>
    </lineage>
</organism>
<dbReference type="CDD" id="cd00060">
    <property type="entry name" value="FHA"/>
    <property type="match status" value="1"/>
</dbReference>
<dbReference type="Gene3D" id="2.60.200.20">
    <property type="match status" value="1"/>
</dbReference>
<feature type="compositionally biased region" description="Low complexity" evidence="1">
    <location>
        <begin position="240"/>
        <end position="252"/>
    </location>
</feature>
<feature type="compositionally biased region" description="Pro residues" evidence="1">
    <location>
        <begin position="216"/>
        <end position="239"/>
    </location>
</feature>
<proteinExistence type="predicted"/>
<dbReference type="SUPFAM" id="SSF49879">
    <property type="entry name" value="SMAD/FHA domain"/>
    <property type="match status" value="1"/>
</dbReference>
<reference evidence="2 3" key="1">
    <citation type="journal article" date="2018" name="Plant J.">
        <title>Genome sequences of Chlorella sorokiniana UTEX 1602 and Micractinium conductrix SAG 241.80: implications to maltose excretion by a green alga.</title>
        <authorList>
            <person name="Arriola M.B."/>
            <person name="Velmurugan N."/>
            <person name="Zhang Y."/>
            <person name="Plunkett M.H."/>
            <person name="Hondzo H."/>
            <person name="Barney B.M."/>
        </authorList>
    </citation>
    <scope>NUCLEOTIDE SEQUENCE [LARGE SCALE GENOMIC DNA]</scope>
    <source>
        <strain evidence="3">UTEX 1602</strain>
    </source>
</reference>
<accession>A0A2P6TQJ3</accession>
<dbReference type="EMBL" id="LHPG02000009">
    <property type="protein sequence ID" value="PRW56301.1"/>
    <property type="molecule type" value="Genomic_DNA"/>
</dbReference>
<sequence length="654" mass="65134">MAATVYAQQQAHAALMQQQQQHGCMPAKFTLGSPSGGSAGSGGGPPSAEPCAPSLVRPGKDAASADSPGGTPTSPLSKQRGAAGRQPAAERRRSARQPKRPAAGEAAAPPARRPKKQQQQPAASDGDGTHGSYASGTQTGAQGLPPLSLQTAAPGAAAGMIAALPIDLPDLDGLGDLDDLPGLDDLLIDEALQGAPLSIADPWASADPWAHLSAPLPSPAPHPPPAAPPAQPLLPPAVQPPARVQPLGVPQPGVPGAPNTFAAQLQQQGQPVFVPQGPPGMGPGSASAVAVHGFNGQAPGPAAAAAGSAAPLAALQAFAKPGQLSKRSESARALLTAAVSARLRRMQQQQAAVAAARAAPATQAAPTAPPPAIPQAAVVAPVVSAAAAVTRPQHAAGPLFSGPLSGEAQLMIGRQPSGPVVQPRAPAGQLLLRDPSILQPVKRGTLHPPRRAFDSAVLQLSAAAPLVAAGRAAGSPGAADASLLRCVFGSALQRAPRQLQTGRRAAQLRVAAAAAAGGSAPPVKLELPGGTTVAMPSSSLVLGSAADADLQLEGSGVAAQHARLEWKGGRLFCTALSADPDLLLAPTNCWLDGVELRPGVSYMVAPGARLAVGTQDNSLAFAFQEGGSSAMTEMLMKGLAASASKEVQDKLQGM</sequence>
<dbReference type="Proteomes" id="UP000239899">
    <property type="component" value="Unassembled WGS sequence"/>
</dbReference>
<dbReference type="InterPro" id="IPR008984">
    <property type="entry name" value="SMAD_FHA_dom_sf"/>
</dbReference>
<feature type="region of interest" description="Disordered" evidence="1">
    <location>
        <begin position="18"/>
        <end position="148"/>
    </location>
</feature>
<dbReference type="OrthoDB" id="567372at2759"/>
<evidence type="ECO:0000256" key="1">
    <source>
        <dbReference type="SAM" id="MobiDB-lite"/>
    </source>
</evidence>